<dbReference type="RefSeq" id="XP_023274338.1">
    <property type="nucleotide sequence ID" value="XM_023418570.1"/>
</dbReference>
<dbReference type="OrthoDB" id="8926847at2759"/>
<feature type="signal peptide" evidence="2">
    <location>
        <begin position="1"/>
        <end position="16"/>
    </location>
</feature>
<dbReference type="Proteomes" id="UP000261360">
    <property type="component" value="Unplaced"/>
</dbReference>
<dbReference type="STRING" id="1841481.ENSSLDP00000005949"/>
<protein>
    <submittedName>
        <fullName evidence="3">Secretory calcium-binding phosphoprotein 5</fullName>
    </submittedName>
</protein>
<accession>A0A3B4WMQ1</accession>
<dbReference type="GO" id="GO:0061648">
    <property type="term" value="P:tooth replacement"/>
    <property type="evidence" value="ECO:0007669"/>
    <property type="project" value="Ensembl"/>
</dbReference>
<dbReference type="Ensembl" id="ENSSLDT00000006152.1">
    <property type="protein sequence ID" value="ENSSLDP00000005949.1"/>
    <property type="gene ID" value="ENSSLDG00000004766.1"/>
</dbReference>
<dbReference type="GeneID" id="111664100"/>
<dbReference type="AlphaFoldDB" id="A0A3B4WMQ1"/>
<feature type="region of interest" description="Disordered" evidence="1">
    <location>
        <begin position="122"/>
        <end position="176"/>
    </location>
</feature>
<evidence type="ECO:0000313" key="4">
    <source>
        <dbReference type="Proteomes" id="UP000261360"/>
    </source>
</evidence>
<organism evidence="3 4">
    <name type="scientific">Seriola lalandi dorsalis</name>
    <dbReference type="NCBI Taxonomy" id="1841481"/>
    <lineage>
        <taxon>Eukaryota</taxon>
        <taxon>Metazoa</taxon>
        <taxon>Chordata</taxon>
        <taxon>Craniata</taxon>
        <taxon>Vertebrata</taxon>
        <taxon>Euteleostomi</taxon>
        <taxon>Actinopterygii</taxon>
        <taxon>Neopterygii</taxon>
        <taxon>Teleostei</taxon>
        <taxon>Neoteleostei</taxon>
        <taxon>Acanthomorphata</taxon>
        <taxon>Carangaria</taxon>
        <taxon>Carangiformes</taxon>
        <taxon>Carangidae</taxon>
        <taxon>Seriola</taxon>
    </lineage>
</organism>
<feature type="compositionally biased region" description="Polar residues" evidence="1">
    <location>
        <begin position="167"/>
        <end position="176"/>
    </location>
</feature>
<feature type="chain" id="PRO_5017205797" evidence="2">
    <location>
        <begin position="17"/>
        <end position="176"/>
    </location>
</feature>
<keyword evidence="2" id="KW-0732">Signal</keyword>
<evidence type="ECO:0000313" key="3">
    <source>
        <dbReference type="Ensembl" id="ENSSLDP00000005949.1"/>
    </source>
</evidence>
<name>A0A3B4WMQ1_SERLL</name>
<feature type="compositionally biased region" description="Low complexity" evidence="1">
    <location>
        <begin position="151"/>
        <end position="166"/>
    </location>
</feature>
<reference evidence="3" key="2">
    <citation type="submission" date="2025-09" db="UniProtKB">
        <authorList>
            <consortium name="Ensembl"/>
        </authorList>
    </citation>
    <scope>IDENTIFICATION</scope>
</reference>
<feature type="compositionally biased region" description="Pro residues" evidence="1">
    <location>
        <begin position="125"/>
        <end position="135"/>
    </location>
</feature>
<sequence length="176" mass="19317">MKLVILCLCLASTASAAPSPFHYLSHYTGSRQQLPSSQMRNPFAAGPSPPQTAIPGAYSVEILYPHNFGASNGGMPQHGFLKYSIPQPPGRQSVEIYYPYDFSQQKIITSISPVSNIPQVLQFDYPPPPPPPHLPHIPQQNLNIPSFDANPLPSQDPLQPLQQDQPTQINQMPAQV</sequence>
<keyword evidence="4" id="KW-1185">Reference proteome</keyword>
<evidence type="ECO:0000256" key="1">
    <source>
        <dbReference type="SAM" id="MobiDB-lite"/>
    </source>
</evidence>
<evidence type="ECO:0000256" key="2">
    <source>
        <dbReference type="SAM" id="SignalP"/>
    </source>
</evidence>
<dbReference type="KEGG" id="slal:111664100"/>
<proteinExistence type="predicted"/>
<dbReference type="GeneTree" id="ENSGT00390000005736"/>
<reference evidence="3" key="1">
    <citation type="submission" date="2025-08" db="UniProtKB">
        <authorList>
            <consortium name="Ensembl"/>
        </authorList>
    </citation>
    <scope>IDENTIFICATION</scope>
</reference>